<evidence type="ECO:0000256" key="1">
    <source>
        <dbReference type="SAM" id="SignalP"/>
    </source>
</evidence>
<evidence type="ECO:0000313" key="3">
    <source>
        <dbReference type="Proteomes" id="UP001642540"/>
    </source>
</evidence>
<feature type="chain" id="PRO_5045785561" evidence="1">
    <location>
        <begin position="18"/>
        <end position="172"/>
    </location>
</feature>
<dbReference type="Proteomes" id="UP001642540">
    <property type="component" value="Unassembled WGS sequence"/>
</dbReference>
<evidence type="ECO:0000313" key="2">
    <source>
        <dbReference type="EMBL" id="CAL8075680.1"/>
    </source>
</evidence>
<name>A0ABP1PSK5_9HEXA</name>
<comment type="caution">
    <text evidence="2">The sequence shown here is derived from an EMBL/GenBank/DDBJ whole genome shotgun (WGS) entry which is preliminary data.</text>
</comment>
<feature type="signal peptide" evidence="1">
    <location>
        <begin position="1"/>
        <end position="17"/>
    </location>
</feature>
<organism evidence="2 3">
    <name type="scientific">Orchesella dallaii</name>
    <dbReference type="NCBI Taxonomy" id="48710"/>
    <lineage>
        <taxon>Eukaryota</taxon>
        <taxon>Metazoa</taxon>
        <taxon>Ecdysozoa</taxon>
        <taxon>Arthropoda</taxon>
        <taxon>Hexapoda</taxon>
        <taxon>Collembola</taxon>
        <taxon>Entomobryomorpha</taxon>
        <taxon>Entomobryoidea</taxon>
        <taxon>Orchesellidae</taxon>
        <taxon>Orchesellinae</taxon>
        <taxon>Orchesella</taxon>
    </lineage>
</organism>
<sequence>MNRYLFVFATIVVVVNARAGRQGWGVPASPPGWSVPTTVQPGWNSPPPSGWSAPPAGTLAINIAADAAAEGQGWAASSQDLTLEASSENDNAADPSVVSQTITIGQSSGIDPLTAIAVNTVDANQLAYGVQGFGAYLQGGNSAAALANGWTAAAGEAQSSADGTTNILVNRP</sequence>
<keyword evidence="1" id="KW-0732">Signal</keyword>
<proteinExistence type="predicted"/>
<accession>A0ABP1PSK5</accession>
<reference evidence="2 3" key="1">
    <citation type="submission" date="2024-08" db="EMBL/GenBank/DDBJ databases">
        <authorList>
            <person name="Cucini C."/>
            <person name="Frati F."/>
        </authorList>
    </citation>
    <scope>NUCLEOTIDE SEQUENCE [LARGE SCALE GENOMIC DNA]</scope>
</reference>
<gene>
    <name evidence="2" type="ORF">ODALV1_LOCUS3253</name>
</gene>
<protein>
    <submittedName>
        <fullName evidence="2">Uncharacterized protein</fullName>
    </submittedName>
</protein>
<dbReference type="EMBL" id="CAXLJM020000008">
    <property type="protein sequence ID" value="CAL8075680.1"/>
    <property type="molecule type" value="Genomic_DNA"/>
</dbReference>
<keyword evidence="3" id="KW-1185">Reference proteome</keyword>